<accession>A0A8J4YAR2</accession>
<organism evidence="10 11">
    <name type="scientific">Chionoecetes opilio</name>
    <name type="common">Atlantic snow crab</name>
    <name type="synonym">Cancer opilio</name>
    <dbReference type="NCBI Taxonomy" id="41210"/>
    <lineage>
        <taxon>Eukaryota</taxon>
        <taxon>Metazoa</taxon>
        <taxon>Ecdysozoa</taxon>
        <taxon>Arthropoda</taxon>
        <taxon>Crustacea</taxon>
        <taxon>Multicrustacea</taxon>
        <taxon>Malacostraca</taxon>
        <taxon>Eumalacostraca</taxon>
        <taxon>Eucarida</taxon>
        <taxon>Decapoda</taxon>
        <taxon>Pleocyemata</taxon>
        <taxon>Brachyura</taxon>
        <taxon>Eubrachyura</taxon>
        <taxon>Majoidea</taxon>
        <taxon>Majidae</taxon>
        <taxon>Chionoecetes</taxon>
    </lineage>
</organism>
<dbReference type="Pfam" id="PF00012">
    <property type="entry name" value="HSP70"/>
    <property type="match status" value="1"/>
</dbReference>
<evidence type="ECO:0000256" key="9">
    <source>
        <dbReference type="SAM" id="SignalP"/>
    </source>
</evidence>
<evidence type="ECO:0000256" key="4">
    <source>
        <dbReference type="ARBA" id="ARBA00022741"/>
    </source>
</evidence>
<dbReference type="FunFam" id="3.30.30.30:FF:000004">
    <property type="entry name" value="hypoxia up-regulated protein 1"/>
    <property type="match status" value="1"/>
</dbReference>
<keyword evidence="11" id="KW-1185">Reference proteome</keyword>
<evidence type="ECO:0000256" key="5">
    <source>
        <dbReference type="ARBA" id="ARBA00022824"/>
    </source>
</evidence>
<keyword evidence="7" id="KW-0143">Chaperone</keyword>
<dbReference type="Proteomes" id="UP000770661">
    <property type="component" value="Unassembled WGS sequence"/>
</dbReference>
<dbReference type="GO" id="GO:0030968">
    <property type="term" value="P:endoplasmic reticulum unfolded protein response"/>
    <property type="evidence" value="ECO:0007669"/>
    <property type="project" value="TreeGrafter"/>
</dbReference>
<dbReference type="InterPro" id="IPR013126">
    <property type="entry name" value="Hsp_70_fam"/>
</dbReference>
<dbReference type="Gene3D" id="3.30.420.40">
    <property type="match status" value="1"/>
</dbReference>
<dbReference type="PANTHER" id="PTHR45639">
    <property type="entry name" value="HSC70CB, ISOFORM G-RELATED"/>
    <property type="match status" value="1"/>
</dbReference>
<dbReference type="EMBL" id="JACEEZ010007797">
    <property type="protein sequence ID" value="KAG0723727.1"/>
    <property type="molecule type" value="Genomic_DNA"/>
</dbReference>
<evidence type="ECO:0000256" key="1">
    <source>
        <dbReference type="ARBA" id="ARBA00004319"/>
    </source>
</evidence>
<evidence type="ECO:0000256" key="2">
    <source>
        <dbReference type="ARBA" id="ARBA00007381"/>
    </source>
</evidence>
<keyword evidence="6" id="KW-0067">ATP-binding</keyword>
<evidence type="ECO:0000256" key="8">
    <source>
        <dbReference type="ARBA" id="ARBA00040503"/>
    </source>
</evidence>
<dbReference type="AlphaFoldDB" id="A0A8J4YAR2"/>
<dbReference type="GO" id="GO:0140662">
    <property type="term" value="F:ATP-dependent protein folding chaperone"/>
    <property type="evidence" value="ECO:0007669"/>
    <property type="project" value="InterPro"/>
</dbReference>
<dbReference type="PANTHER" id="PTHR45639:SF3">
    <property type="entry name" value="HYPOXIA UP-REGULATED PROTEIN 1"/>
    <property type="match status" value="1"/>
</dbReference>
<evidence type="ECO:0000256" key="3">
    <source>
        <dbReference type="ARBA" id="ARBA00022729"/>
    </source>
</evidence>
<feature type="chain" id="PRO_5035297427" description="Hypoxia up-regulated protein 1" evidence="9">
    <location>
        <begin position="25"/>
        <end position="133"/>
    </location>
</feature>
<dbReference type="Gene3D" id="3.30.30.30">
    <property type="match status" value="1"/>
</dbReference>
<evidence type="ECO:0000256" key="6">
    <source>
        <dbReference type="ARBA" id="ARBA00022840"/>
    </source>
</evidence>
<proteinExistence type="inferred from homology"/>
<comment type="similarity">
    <text evidence="2">Belongs to the heat shock protein 70 family.</text>
</comment>
<dbReference type="GO" id="GO:0005524">
    <property type="term" value="F:ATP binding"/>
    <property type="evidence" value="ECO:0007669"/>
    <property type="project" value="UniProtKB-KW"/>
</dbReference>
<dbReference type="GO" id="GO:0034663">
    <property type="term" value="C:endoplasmic reticulum chaperone complex"/>
    <property type="evidence" value="ECO:0007669"/>
    <property type="project" value="TreeGrafter"/>
</dbReference>
<sequence length="133" mass="14753">MGGLWRGGLAVVVAMVAMVVAVDAVTIMSVDIGSEWIKVAVVAPGVPMEIALNKESKRKTPAAISFRNGERNFGEDAMNNGVRFPATNYYYLLDLLGKRAEDSPVVDVYKKRFPFYQIEADEDRGTVVFRHNR</sequence>
<dbReference type="InterPro" id="IPR043129">
    <property type="entry name" value="ATPase_NBD"/>
</dbReference>
<evidence type="ECO:0000313" key="10">
    <source>
        <dbReference type="EMBL" id="KAG0723727.1"/>
    </source>
</evidence>
<name>A0A8J4YAR2_CHIOP</name>
<dbReference type="GO" id="GO:0005788">
    <property type="term" value="C:endoplasmic reticulum lumen"/>
    <property type="evidence" value="ECO:0007669"/>
    <property type="project" value="UniProtKB-SubCell"/>
</dbReference>
<evidence type="ECO:0000313" key="11">
    <source>
        <dbReference type="Proteomes" id="UP000770661"/>
    </source>
</evidence>
<dbReference type="OrthoDB" id="10262720at2759"/>
<gene>
    <name evidence="10" type="primary">hyou1_0</name>
    <name evidence="10" type="ORF">GWK47_042061</name>
</gene>
<protein>
    <recommendedName>
        <fullName evidence="8">Hypoxia up-regulated protein 1</fullName>
    </recommendedName>
</protein>
<comment type="caution">
    <text evidence="10">The sequence shown here is derived from an EMBL/GenBank/DDBJ whole genome shotgun (WGS) entry which is preliminary data.</text>
</comment>
<feature type="signal peptide" evidence="9">
    <location>
        <begin position="1"/>
        <end position="24"/>
    </location>
</feature>
<dbReference type="SUPFAM" id="SSF53067">
    <property type="entry name" value="Actin-like ATPase domain"/>
    <property type="match status" value="1"/>
</dbReference>
<comment type="subcellular location">
    <subcellularLocation>
        <location evidence="1">Endoplasmic reticulum lumen</location>
    </subcellularLocation>
</comment>
<evidence type="ECO:0000256" key="7">
    <source>
        <dbReference type="ARBA" id="ARBA00023186"/>
    </source>
</evidence>
<keyword evidence="4" id="KW-0547">Nucleotide-binding</keyword>
<keyword evidence="3 9" id="KW-0732">Signal</keyword>
<reference evidence="10" key="1">
    <citation type="submission" date="2020-07" db="EMBL/GenBank/DDBJ databases">
        <title>The High-quality genome of the commercially important snow crab, Chionoecetes opilio.</title>
        <authorList>
            <person name="Jeong J.-H."/>
            <person name="Ryu S."/>
        </authorList>
    </citation>
    <scope>NUCLEOTIDE SEQUENCE</scope>
    <source>
        <strain evidence="10">MADBK_172401_WGS</strain>
        <tissue evidence="10">Digestive gland</tissue>
    </source>
</reference>
<keyword evidence="5" id="KW-0256">Endoplasmic reticulum</keyword>